<reference evidence="2 3" key="1">
    <citation type="submission" date="2018-05" db="EMBL/GenBank/DDBJ databases">
        <title>Genomic Encyclopedia of Type Strains, Phase IV (KMG-IV): sequencing the most valuable type-strain genomes for metagenomic binning, comparative biology and taxonomic classification.</title>
        <authorList>
            <person name="Goeker M."/>
        </authorList>
    </citation>
    <scope>NUCLEOTIDE SEQUENCE [LARGE SCALE GENOMIC DNA]</scope>
    <source>
        <strain evidence="2 3">DSM 19792</strain>
    </source>
</reference>
<dbReference type="Pfam" id="PF00583">
    <property type="entry name" value="Acetyltransf_1"/>
    <property type="match status" value="1"/>
</dbReference>
<name>A0A318J9D6_9BURK</name>
<dbReference type="Gene3D" id="3.40.630.30">
    <property type="match status" value="1"/>
</dbReference>
<evidence type="ECO:0000259" key="1">
    <source>
        <dbReference type="PROSITE" id="PS51186"/>
    </source>
</evidence>
<gene>
    <name evidence="2" type="ORF">DFR42_102164</name>
</gene>
<organism evidence="2 3">
    <name type="scientific">Undibacterium pigrum</name>
    <dbReference type="NCBI Taxonomy" id="401470"/>
    <lineage>
        <taxon>Bacteria</taxon>
        <taxon>Pseudomonadati</taxon>
        <taxon>Pseudomonadota</taxon>
        <taxon>Betaproteobacteria</taxon>
        <taxon>Burkholderiales</taxon>
        <taxon>Oxalobacteraceae</taxon>
        <taxon>Undibacterium</taxon>
    </lineage>
</organism>
<keyword evidence="3" id="KW-1185">Reference proteome</keyword>
<evidence type="ECO:0000313" key="2">
    <source>
        <dbReference type="EMBL" id="PXX44952.1"/>
    </source>
</evidence>
<accession>A0A318J9D6</accession>
<proteinExistence type="predicted"/>
<dbReference type="AlphaFoldDB" id="A0A318J9D6"/>
<dbReference type="InterPro" id="IPR016181">
    <property type="entry name" value="Acyl_CoA_acyltransferase"/>
</dbReference>
<dbReference type="RefSeq" id="WP_110254440.1">
    <property type="nucleotide sequence ID" value="NZ_QJKB01000002.1"/>
</dbReference>
<keyword evidence="2" id="KW-0808">Transferase</keyword>
<dbReference type="Proteomes" id="UP000247792">
    <property type="component" value="Unassembled WGS sequence"/>
</dbReference>
<dbReference type="EMBL" id="QJKB01000002">
    <property type="protein sequence ID" value="PXX44952.1"/>
    <property type="molecule type" value="Genomic_DNA"/>
</dbReference>
<protein>
    <submittedName>
        <fullName evidence="2">L-amino acid N-acyltransferase YncA</fullName>
    </submittedName>
</protein>
<dbReference type="InterPro" id="IPR000182">
    <property type="entry name" value="GNAT_dom"/>
</dbReference>
<dbReference type="OrthoDB" id="5522469at2"/>
<comment type="caution">
    <text evidence="2">The sequence shown here is derived from an EMBL/GenBank/DDBJ whole genome shotgun (WGS) entry which is preliminary data.</text>
</comment>
<dbReference type="GO" id="GO:0016747">
    <property type="term" value="F:acyltransferase activity, transferring groups other than amino-acyl groups"/>
    <property type="evidence" value="ECO:0007669"/>
    <property type="project" value="InterPro"/>
</dbReference>
<dbReference type="SUPFAM" id="SSF55729">
    <property type="entry name" value="Acyl-CoA N-acyltransferases (Nat)"/>
    <property type="match status" value="1"/>
</dbReference>
<feature type="domain" description="N-acetyltransferase" evidence="1">
    <location>
        <begin position="3"/>
        <end position="151"/>
    </location>
</feature>
<dbReference type="PROSITE" id="PS51186">
    <property type="entry name" value="GNAT"/>
    <property type="match status" value="1"/>
</dbReference>
<sequence length="151" mass="17507">MNLKLETCTLDDAAQLAELRVFAMRPSLERIGRFDAERARQRLLQNFATEYTRLIKLDGLLAGFVVLRPQDNDLLLDHFYLHPDFQQHGLGSAVMKLILTEADELGKVIHVGALRDSDANRFYLRHGFVLREVAEFDNYYLCYPQADTRYE</sequence>
<keyword evidence="2" id="KW-0012">Acyltransferase</keyword>
<evidence type="ECO:0000313" key="3">
    <source>
        <dbReference type="Proteomes" id="UP000247792"/>
    </source>
</evidence>
<dbReference type="CDD" id="cd04301">
    <property type="entry name" value="NAT_SF"/>
    <property type="match status" value="1"/>
</dbReference>